<dbReference type="Gene3D" id="3.30.70.330">
    <property type="match status" value="1"/>
</dbReference>
<feature type="domain" description="RRM" evidence="7">
    <location>
        <begin position="10"/>
        <end position="89"/>
    </location>
</feature>
<dbReference type="FunFam" id="3.30.70.330:FF:000169">
    <property type="entry name" value="protein alan shepard isoform X4"/>
    <property type="match status" value="1"/>
</dbReference>
<keyword evidence="1" id="KW-0677">Repeat</keyword>
<dbReference type="InterPro" id="IPR035979">
    <property type="entry name" value="RBD_domain_sf"/>
</dbReference>
<evidence type="ECO:0000256" key="3">
    <source>
        <dbReference type="ARBA" id="ARBA00037469"/>
    </source>
</evidence>
<dbReference type="PRINTS" id="PR00961">
    <property type="entry name" value="HUDSXLRNA"/>
</dbReference>
<dbReference type="InterPro" id="IPR012677">
    <property type="entry name" value="Nucleotide-bd_a/b_plait_sf"/>
</dbReference>
<evidence type="ECO:0000256" key="2">
    <source>
        <dbReference type="ARBA" id="ARBA00022884"/>
    </source>
</evidence>
<evidence type="ECO:0000313" key="8">
    <source>
        <dbReference type="EMBL" id="JAI67398.1"/>
    </source>
</evidence>
<feature type="region of interest" description="Disordered" evidence="6">
    <location>
        <begin position="230"/>
        <end position="253"/>
    </location>
</feature>
<reference evidence="8" key="1">
    <citation type="submission" date="2015-09" db="EMBL/GenBank/DDBJ databases">
        <title>Scylla olivacea transcriptome.</title>
        <authorList>
            <person name="Ikhwanuddin M."/>
        </authorList>
    </citation>
    <scope>NUCLEOTIDE SEQUENCE</scope>
</reference>
<dbReference type="InterPro" id="IPR000504">
    <property type="entry name" value="RRM_dom"/>
</dbReference>
<organism evidence="8">
    <name type="scientific">Scylla olivacea</name>
    <name type="common">Orange mud crab</name>
    <name type="synonym">Cancer olivacea</name>
    <dbReference type="NCBI Taxonomy" id="85551"/>
    <lineage>
        <taxon>Eukaryota</taxon>
        <taxon>Metazoa</taxon>
        <taxon>Ecdysozoa</taxon>
        <taxon>Arthropoda</taxon>
        <taxon>Crustacea</taxon>
        <taxon>Multicrustacea</taxon>
        <taxon>Malacostraca</taxon>
        <taxon>Eumalacostraca</taxon>
        <taxon>Eucarida</taxon>
        <taxon>Decapoda</taxon>
        <taxon>Pleocyemata</taxon>
        <taxon>Brachyura</taxon>
        <taxon>Eubrachyura</taxon>
        <taxon>Portunoidea</taxon>
        <taxon>Portunidae</taxon>
        <taxon>Portuninae</taxon>
        <taxon>Scylla</taxon>
    </lineage>
</organism>
<evidence type="ECO:0000256" key="5">
    <source>
        <dbReference type="PROSITE-ProRule" id="PRU00176"/>
    </source>
</evidence>
<evidence type="ECO:0000256" key="6">
    <source>
        <dbReference type="SAM" id="MobiDB-lite"/>
    </source>
</evidence>
<dbReference type="PANTHER" id="PTHR24012">
    <property type="entry name" value="RNA BINDING PROTEIN"/>
    <property type="match status" value="1"/>
</dbReference>
<proteinExistence type="predicted"/>
<dbReference type="CDD" id="cd12244">
    <property type="entry name" value="RRM2_MSSP"/>
    <property type="match status" value="1"/>
</dbReference>
<evidence type="ECO:0000256" key="4">
    <source>
        <dbReference type="ARBA" id="ARBA00039536"/>
    </source>
</evidence>
<evidence type="ECO:0000259" key="7">
    <source>
        <dbReference type="PROSITE" id="PS50102"/>
    </source>
</evidence>
<dbReference type="SUPFAM" id="SSF54928">
    <property type="entry name" value="RNA-binding domain, RBD"/>
    <property type="match status" value="1"/>
</dbReference>
<dbReference type="SMART" id="SM00360">
    <property type="entry name" value="RRM"/>
    <property type="match status" value="1"/>
</dbReference>
<comment type="function">
    <text evidence="3">Has a role in the perception of gravity.</text>
</comment>
<dbReference type="GO" id="GO:0003723">
    <property type="term" value="F:RNA binding"/>
    <property type="evidence" value="ECO:0007669"/>
    <property type="project" value="UniProtKB-UniRule"/>
</dbReference>
<evidence type="ECO:0000256" key="1">
    <source>
        <dbReference type="ARBA" id="ARBA00022737"/>
    </source>
</evidence>
<dbReference type="Pfam" id="PF00076">
    <property type="entry name" value="RRM_1"/>
    <property type="match status" value="1"/>
</dbReference>
<name>A0A0P4WJX2_SCYOL</name>
<dbReference type="EMBL" id="GDRN01035541">
    <property type="protein sequence ID" value="JAI67398.1"/>
    <property type="molecule type" value="Transcribed_RNA"/>
</dbReference>
<accession>A0A0P4WJX2</accession>
<sequence length="253" mass="28528">MAKQQEQDPTNLYIANLPPHMNEAELEQLLAQHGQVISTRILRDNNVQSRGVGFARMESREKCEHIIQIFNKKVLRGAKEALLVKFADSGNKKRNQYKSKDQGNWERPEPIQVYEHQPSLLTPNGTLMPSVAHGAFRQYPPSQVPPYPLQPFYIMQHSTLPHMDVPPIIQTPVDTSQVPYSQAVIPALTTHMQHLHLTHGSPGGYLSGTYPASPYPPMMQHMAMIDDTTAHSPDEYQPYPTTPGPVQCQQQPK</sequence>
<keyword evidence="2 5" id="KW-0694">RNA-binding</keyword>
<dbReference type="AlphaFoldDB" id="A0A0P4WJX2"/>
<dbReference type="InterPro" id="IPR002343">
    <property type="entry name" value="Hud_Sxl_RNA"/>
</dbReference>
<protein>
    <recommendedName>
        <fullName evidence="4">Protein alan shepard</fullName>
    </recommendedName>
</protein>
<dbReference type="GO" id="GO:1990904">
    <property type="term" value="C:ribonucleoprotein complex"/>
    <property type="evidence" value="ECO:0007669"/>
    <property type="project" value="InterPro"/>
</dbReference>
<dbReference type="PROSITE" id="PS50102">
    <property type="entry name" value="RRM"/>
    <property type="match status" value="1"/>
</dbReference>